<dbReference type="EMBL" id="MT144621">
    <property type="protein sequence ID" value="QJH95481.1"/>
    <property type="molecule type" value="Genomic_DNA"/>
</dbReference>
<name>A0A6H1ZDW5_9ZZZZ</name>
<protein>
    <submittedName>
        <fullName evidence="1">Uncharacterized protein</fullName>
    </submittedName>
</protein>
<accession>A0A6H1ZDW5</accession>
<sequence length="49" mass="5619">MKEKIEQLEYAKDAVMACLKSANCSVDFKGIVYWAGVVERLRREIIEAI</sequence>
<evidence type="ECO:0000313" key="1">
    <source>
        <dbReference type="EMBL" id="QJA45728.1"/>
    </source>
</evidence>
<proteinExistence type="predicted"/>
<reference evidence="1" key="1">
    <citation type="submission" date="2020-03" db="EMBL/GenBank/DDBJ databases">
        <title>The deep terrestrial virosphere.</title>
        <authorList>
            <person name="Holmfeldt K."/>
            <person name="Nilsson E."/>
            <person name="Simone D."/>
            <person name="Lopez-Fernandez M."/>
            <person name="Wu X."/>
            <person name="de Brujin I."/>
            <person name="Lundin D."/>
            <person name="Andersson A."/>
            <person name="Bertilsson S."/>
            <person name="Dopson M."/>
        </authorList>
    </citation>
    <scope>NUCLEOTIDE SEQUENCE</scope>
    <source>
        <strain evidence="1">TM448A00274</strain>
        <strain evidence="2">TM448B00451</strain>
    </source>
</reference>
<organism evidence="1">
    <name type="scientific">viral metagenome</name>
    <dbReference type="NCBI Taxonomy" id="1070528"/>
    <lineage>
        <taxon>unclassified sequences</taxon>
        <taxon>metagenomes</taxon>
        <taxon>organismal metagenomes</taxon>
    </lineage>
</organism>
<evidence type="ECO:0000313" key="2">
    <source>
        <dbReference type="EMBL" id="QJH95481.1"/>
    </source>
</evidence>
<gene>
    <name evidence="1" type="ORF">TM448A00274_0012</name>
    <name evidence="2" type="ORF">TM448B00451_0005</name>
</gene>
<dbReference type="AlphaFoldDB" id="A0A6H1ZDW5"/>
<dbReference type="EMBL" id="MT143996">
    <property type="protein sequence ID" value="QJA45728.1"/>
    <property type="molecule type" value="Genomic_DNA"/>
</dbReference>